<accession>A0ABW2HID6</accession>
<comment type="caution">
    <text evidence="2">The sequence shown here is derived from an EMBL/GenBank/DDBJ whole genome shotgun (WGS) entry which is preliminary data.</text>
</comment>
<dbReference type="InterPro" id="IPR043917">
    <property type="entry name" value="DUF5753"/>
</dbReference>
<organism evidence="2 3">
    <name type="scientific">Paractinoplanes rhizophilus</name>
    <dbReference type="NCBI Taxonomy" id="1416877"/>
    <lineage>
        <taxon>Bacteria</taxon>
        <taxon>Bacillati</taxon>
        <taxon>Actinomycetota</taxon>
        <taxon>Actinomycetes</taxon>
        <taxon>Micromonosporales</taxon>
        <taxon>Micromonosporaceae</taxon>
        <taxon>Paractinoplanes</taxon>
    </lineage>
</organism>
<reference evidence="3" key="1">
    <citation type="journal article" date="2019" name="Int. J. Syst. Evol. Microbiol.">
        <title>The Global Catalogue of Microorganisms (GCM) 10K type strain sequencing project: providing services to taxonomists for standard genome sequencing and annotation.</title>
        <authorList>
            <consortium name="The Broad Institute Genomics Platform"/>
            <consortium name="The Broad Institute Genome Sequencing Center for Infectious Disease"/>
            <person name="Wu L."/>
            <person name="Ma J."/>
        </authorList>
    </citation>
    <scope>NUCLEOTIDE SEQUENCE [LARGE SCALE GENOMIC DNA]</scope>
    <source>
        <strain evidence="3">XZYJT-10</strain>
    </source>
</reference>
<dbReference type="InterPro" id="IPR010982">
    <property type="entry name" value="Lambda_DNA-bd_dom_sf"/>
</dbReference>
<dbReference type="PROSITE" id="PS50943">
    <property type="entry name" value="HTH_CROC1"/>
    <property type="match status" value="1"/>
</dbReference>
<proteinExistence type="predicted"/>
<protein>
    <submittedName>
        <fullName evidence="2">Helix-turn-helix domain-containing protein</fullName>
    </submittedName>
</protein>
<keyword evidence="3" id="KW-1185">Reference proteome</keyword>
<feature type="domain" description="HTH cro/C1-type" evidence="1">
    <location>
        <begin position="18"/>
        <end position="73"/>
    </location>
</feature>
<sequence length="286" mass="32109">MAEGAHPAVARRRLQIELRRARERAGLTQKEVADSLGWPASKLLRIENGTEGVTAADLRHLLNRYGAQDQERVEELTGLASLSLKLPTAAYGKSVPGSAITFWNLRAGAVRVRQFETLLVPGLLQTEDYAREVVAAYSTPDMSRDDVNDRVAARMDQQNLLDRNDRPDLYFIIDEAAVRRWMGGPRVMRDQVGHLKQVCRMPRVTLQIVPFERGSYGGIRGPFQILEFSEGEDYVLYLDDDSGGLVSRDTKAETEPYLTLFWELEEIATAPHETVAFLDDVAAHIE</sequence>
<dbReference type="CDD" id="cd00093">
    <property type="entry name" value="HTH_XRE"/>
    <property type="match status" value="1"/>
</dbReference>
<dbReference type="Proteomes" id="UP001596548">
    <property type="component" value="Unassembled WGS sequence"/>
</dbReference>
<dbReference type="RefSeq" id="WP_378964471.1">
    <property type="nucleotide sequence ID" value="NZ_JBHTBJ010000001.1"/>
</dbReference>
<evidence type="ECO:0000313" key="2">
    <source>
        <dbReference type="EMBL" id="MFC7273012.1"/>
    </source>
</evidence>
<dbReference type="SMART" id="SM00530">
    <property type="entry name" value="HTH_XRE"/>
    <property type="match status" value="1"/>
</dbReference>
<gene>
    <name evidence="2" type="ORF">ACFQS1_03370</name>
</gene>
<dbReference type="EMBL" id="JBHTBJ010000001">
    <property type="protein sequence ID" value="MFC7273012.1"/>
    <property type="molecule type" value="Genomic_DNA"/>
</dbReference>
<evidence type="ECO:0000313" key="3">
    <source>
        <dbReference type="Proteomes" id="UP001596548"/>
    </source>
</evidence>
<dbReference type="Gene3D" id="1.10.260.40">
    <property type="entry name" value="lambda repressor-like DNA-binding domains"/>
    <property type="match status" value="1"/>
</dbReference>
<dbReference type="InterPro" id="IPR001387">
    <property type="entry name" value="Cro/C1-type_HTH"/>
</dbReference>
<dbReference type="Pfam" id="PF19054">
    <property type="entry name" value="DUF5753"/>
    <property type="match status" value="1"/>
</dbReference>
<dbReference type="Pfam" id="PF13560">
    <property type="entry name" value="HTH_31"/>
    <property type="match status" value="1"/>
</dbReference>
<dbReference type="SUPFAM" id="SSF47413">
    <property type="entry name" value="lambda repressor-like DNA-binding domains"/>
    <property type="match status" value="1"/>
</dbReference>
<name>A0ABW2HID6_9ACTN</name>
<evidence type="ECO:0000259" key="1">
    <source>
        <dbReference type="PROSITE" id="PS50943"/>
    </source>
</evidence>